<name>A0AAW8U041_9ENTE</name>
<feature type="domain" description="Mga helix-turn-helix" evidence="1">
    <location>
        <begin position="74"/>
        <end position="143"/>
    </location>
</feature>
<dbReference type="RefSeq" id="WP_311984836.1">
    <property type="nucleotide sequence ID" value="NZ_JARQBZ010000003.1"/>
</dbReference>
<dbReference type="AlphaFoldDB" id="A0AAW8U041"/>
<dbReference type="InterPro" id="IPR007737">
    <property type="entry name" value="Mga_HTH"/>
</dbReference>
<dbReference type="EMBL" id="JARQBZ010000003">
    <property type="protein sequence ID" value="MDT2832910.1"/>
    <property type="molecule type" value="Genomic_DNA"/>
</dbReference>
<dbReference type="PROSITE" id="PS51257">
    <property type="entry name" value="PROKAR_LIPOPROTEIN"/>
    <property type="match status" value="1"/>
</dbReference>
<gene>
    <name evidence="2" type="ORF">P7H70_02490</name>
</gene>
<evidence type="ECO:0000313" key="2">
    <source>
        <dbReference type="EMBL" id="MDT2832910.1"/>
    </source>
</evidence>
<organism evidence="2 3">
    <name type="scientific">Vagococcus carniphilus</name>
    <dbReference type="NCBI Taxonomy" id="218144"/>
    <lineage>
        <taxon>Bacteria</taxon>
        <taxon>Bacillati</taxon>
        <taxon>Bacillota</taxon>
        <taxon>Bacilli</taxon>
        <taxon>Lactobacillales</taxon>
        <taxon>Enterococcaceae</taxon>
        <taxon>Vagococcus</taxon>
    </lineage>
</organism>
<reference evidence="2" key="1">
    <citation type="submission" date="2023-03" db="EMBL/GenBank/DDBJ databases">
        <authorList>
            <person name="Shen W."/>
            <person name="Cai J."/>
        </authorList>
    </citation>
    <scope>NUCLEOTIDE SEQUENCE</scope>
    <source>
        <strain evidence="2">P96-3</strain>
    </source>
</reference>
<proteinExistence type="predicted"/>
<protein>
    <submittedName>
        <fullName evidence="2">Helix-turn-helix domain-containing protein</fullName>
    </submittedName>
</protein>
<evidence type="ECO:0000259" key="1">
    <source>
        <dbReference type="Pfam" id="PF05043"/>
    </source>
</evidence>
<dbReference type="Pfam" id="PF05043">
    <property type="entry name" value="Mga"/>
    <property type="match status" value="1"/>
</dbReference>
<sequence>MAITNKKEQRLISLLTFLNNEKNLTVSTLSALLSCSKSTILNDLNFFSKNWADLITISINKEHIIEMESTSNGNTNKIIRDIIVNSLEIQFIRCLFLFPNQNIYFYSEKLYTSSATLYRIIKHLKSDFKELGINIENHNKAYQLKSENNTNLLLFLSKGLEEFYGLEIPIRSSQEEFDLFSSSYFYPLDEEHYFMYLIWGIIQHNNLKNTMIDFKSFKAMYDTLEAPLDLDNQIDLFFQKTKNTFSFSLDARDKFKNILLFCLKKEYLLPVHKYLFINRHQSFVENFAKLHTLPFSRLKQELEHLLKQLEMNIDFSFNYIFYLLFTHCQCKIESSGNKHIYI</sequence>
<comment type="caution">
    <text evidence="2">The sequence shown here is derived from an EMBL/GenBank/DDBJ whole genome shotgun (WGS) entry which is preliminary data.</text>
</comment>
<dbReference type="Proteomes" id="UP001268577">
    <property type="component" value="Unassembled WGS sequence"/>
</dbReference>
<accession>A0AAW8U041</accession>
<evidence type="ECO:0000313" key="3">
    <source>
        <dbReference type="Proteomes" id="UP001268577"/>
    </source>
</evidence>